<name>A0AAE9F988_CAEBR</name>
<dbReference type="Proteomes" id="UP000829354">
    <property type="component" value="Chromosome V"/>
</dbReference>
<sequence>MKSMHFLDGGKVASLPARYGIQTVIQWNKKTKKSEVTYEKVPEIFDEYEFTDKEMKEMRAEKNPALQKFLDEELPKRNPNAEFEWPTWTVEDIRRMMKENGAPEVFEKSSNAPSTSAQKLDTAPPTAAELKKKELNKRTRDAKKAKKWPKILEINFFELYLIIDFL</sequence>
<feature type="region of interest" description="Disordered" evidence="1">
    <location>
        <begin position="103"/>
        <end position="141"/>
    </location>
</feature>
<dbReference type="EMBL" id="CP092624">
    <property type="protein sequence ID" value="UMM38063.1"/>
    <property type="molecule type" value="Genomic_DNA"/>
</dbReference>
<reference evidence="2 3" key="1">
    <citation type="submission" date="2022-04" db="EMBL/GenBank/DDBJ databases">
        <title>Chromosome-level reference genomes for two strains of Caenorhabditis briggsae: an improved platform for comparative genomics.</title>
        <authorList>
            <person name="Stevens L."/>
            <person name="Andersen E."/>
        </authorList>
    </citation>
    <scope>NUCLEOTIDE SEQUENCE [LARGE SCALE GENOMIC DNA]</scope>
    <source>
        <strain evidence="2">VX34</strain>
        <tissue evidence="2">Whole-organism</tissue>
    </source>
</reference>
<proteinExistence type="predicted"/>
<organism evidence="2 3">
    <name type="scientific">Caenorhabditis briggsae</name>
    <dbReference type="NCBI Taxonomy" id="6238"/>
    <lineage>
        <taxon>Eukaryota</taxon>
        <taxon>Metazoa</taxon>
        <taxon>Ecdysozoa</taxon>
        <taxon>Nematoda</taxon>
        <taxon>Chromadorea</taxon>
        <taxon>Rhabditida</taxon>
        <taxon>Rhabditina</taxon>
        <taxon>Rhabditomorpha</taxon>
        <taxon>Rhabditoidea</taxon>
        <taxon>Rhabditidae</taxon>
        <taxon>Peloderinae</taxon>
        <taxon>Caenorhabditis</taxon>
    </lineage>
</organism>
<evidence type="ECO:0000256" key="1">
    <source>
        <dbReference type="SAM" id="MobiDB-lite"/>
    </source>
</evidence>
<gene>
    <name evidence="2" type="ORF">L5515_009629</name>
</gene>
<protein>
    <submittedName>
        <fullName evidence="2">Uncharacterized protein</fullName>
    </submittedName>
</protein>
<feature type="compositionally biased region" description="Polar residues" evidence="1">
    <location>
        <begin position="108"/>
        <end position="119"/>
    </location>
</feature>
<dbReference type="AlphaFoldDB" id="A0AAE9F988"/>
<accession>A0AAE9F988</accession>
<evidence type="ECO:0000313" key="2">
    <source>
        <dbReference type="EMBL" id="UMM38063.1"/>
    </source>
</evidence>
<keyword evidence="3" id="KW-1185">Reference proteome</keyword>
<evidence type="ECO:0000313" key="3">
    <source>
        <dbReference type="Proteomes" id="UP000829354"/>
    </source>
</evidence>
<feature type="compositionally biased region" description="Basic and acidic residues" evidence="1">
    <location>
        <begin position="129"/>
        <end position="139"/>
    </location>
</feature>